<name>A0A832M2S4_9CYAN</name>
<evidence type="ECO:0008006" key="3">
    <source>
        <dbReference type="Google" id="ProtNLM"/>
    </source>
</evidence>
<sequence length="441" mass="48418">MAEEKSTGTGFLSTLLNKGASTNGYPHSRFSGRQTLSLRWYFVLLIAGTLLPVVLFAVAVVHRLVVQEQAATERRVLLAARNLASTVEHEFSSTTRTLQALAIAEPLDTKDLKSFHSKAGRVVQTQPTWINVILLSPQGQQLANTLQPFGKPLPRAVELESLQRVVTTFQPTVGDLTPSKLKPNLSGFPVRIPVMRDNTLQYVLTAIINQKAIAKVVSAQTTIDGEWTRTIVDGKGIVVARTRDPERFVGQRGTPSFLKRIGESTEGVYRDTTLEGMQVYVAFCRINNSRWTGAVTVPVNVIQGPGRQAMWLVVGSGLALLTVSGIGAFIFSRRISRSITSAAFAAEALAKGKPLPVSPLRIREVDLLGQSLEFAAKLLSKREQERTDHLMRAEAARAEAEAANRIKDEFLAVLQRFAQRFGTIGRTFNLDSHEALLPRLT</sequence>
<dbReference type="EMBL" id="DSRD01000330">
    <property type="protein sequence ID" value="HGW93634.1"/>
    <property type="molecule type" value="Genomic_DNA"/>
</dbReference>
<feature type="transmembrane region" description="Helical" evidence="1">
    <location>
        <begin position="38"/>
        <end position="61"/>
    </location>
</feature>
<protein>
    <recommendedName>
        <fullName evidence="3">HAMP domain-containing protein</fullName>
    </recommendedName>
</protein>
<organism evidence="2">
    <name type="scientific">Oscillatoriales cyanobacterium SpSt-402</name>
    <dbReference type="NCBI Taxonomy" id="2282168"/>
    <lineage>
        <taxon>Bacteria</taxon>
        <taxon>Bacillati</taxon>
        <taxon>Cyanobacteriota</taxon>
        <taxon>Cyanophyceae</taxon>
        <taxon>Oscillatoriophycideae</taxon>
        <taxon>Oscillatoriales</taxon>
    </lineage>
</organism>
<evidence type="ECO:0000256" key="1">
    <source>
        <dbReference type="SAM" id="Phobius"/>
    </source>
</evidence>
<keyword evidence="1" id="KW-0812">Transmembrane</keyword>
<keyword evidence="1" id="KW-0472">Membrane</keyword>
<gene>
    <name evidence="2" type="ORF">ENR47_05040</name>
</gene>
<dbReference type="AlphaFoldDB" id="A0A832M2S4"/>
<evidence type="ECO:0000313" key="2">
    <source>
        <dbReference type="EMBL" id="HGW93634.1"/>
    </source>
</evidence>
<accession>A0A832M2S4</accession>
<proteinExistence type="predicted"/>
<reference evidence="2" key="1">
    <citation type="journal article" date="2020" name="mSystems">
        <title>Genome- and Community-Level Interaction Insights into Carbon Utilization and Element Cycling Functions of Hydrothermarchaeota in Hydrothermal Sediment.</title>
        <authorList>
            <person name="Zhou Z."/>
            <person name="Liu Y."/>
            <person name="Xu W."/>
            <person name="Pan J."/>
            <person name="Luo Z.H."/>
            <person name="Li M."/>
        </authorList>
    </citation>
    <scope>NUCLEOTIDE SEQUENCE [LARGE SCALE GENOMIC DNA]</scope>
    <source>
        <strain evidence="2">SpSt-402</strain>
    </source>
</reference>
<keyword evidence="1" id="KW-1133">Transmembrane helix</keyword>
<dbReference type="CDD" id="cd18774">
    <property type="entry name" value="PDC2_HK_sensor"/>
    <property type="match status" value="1"/>
</dbReference>
<feature type="transmembrane region" description="Helical" evidence="1">
    <location>
        <begin position="309"/>
        <end position="331"/>
    </location>
</feature>
<comment type="caution">
    <text evidence="2">The sequence shown here is derived from an EMBL/GenBank/DDBJ whole genome shotgun (WGS) entry which is preliminary data.</text>
</comment>
<dbReference type="Gene3D" id="3.30.450.20">
    <property type="entry name" value="PAS domain"/>
    <property type="match status" value="1"/>
</dbReference>